<dbReference type="EMBL" id="JAVRHS010000001">
    <property type="protein sequence ID" value="MDT0574990.1"/>
    <property type="molecule type" value="Genomic_DNA"/>
</dbReference>
<evidence type="ECO:0000259" key="2">
    <source>
        <dbReference type="Pfam" id="PF07885"/>
    </source>
</evidence>
<proteinExistence type="predicted"/>
<feature type="transmembrane region" description="Helical" evidence="1">
    <location>
        <begin position="6"/>
        <end position="24"/>
    </location>
</feature>
<dbReference type="Pfam" id="PF07885">
    <property type="entry name" value="Ion_trans_2"/>
    <property type="match status" value="1"/>
</dbReference>
<sequence>MVLGAGLAFVAFLGAWHLGGILLIKKMKPQIGNYRYFAVLFAFWGVALLHFSEIVLGSLLLYFMLELPGVGKLAEGYETATDILYLAGMSYTTLGFSSETADGPVRLLIMLQALGGFMLITWSATFVYSIWNTRFIEDEEGG</sequence>
<dbReference type="Proteomes" id="UP001259803">
    <property type="component" value="Unassembled WGS sequence"/>
</dbReference>
<keyword evidence="1" id="KW-1133">Transmembrane helix</keyword>
<gene>
    <name evidence="3" type="ORF">RM533_02190</name>
</gene>
<protein>
    <submittedName>
        <fullName evidence="3">Ion channel</fullName>
    </submittedName>
</protein>
<organism evidence="3 4">
    <name type="scientific">Croceicoccus esteveae</name>
    <dbReference type="NCBI Taxonomy" id="3075597"/>
    <lineage>
        <taxon>Bacteria</taxon>
        <taxon>Pseudomonadati</taxon>
        <taxon>Pseudomonadota</taxon>
        <taxon>Alphaproteobacteria</taxon>
        <taxon>Sphingomonadales</taxon>
        <taxon>Erythrobacteraceae</taxon>
        <taxon>Croceicoccus</taxon>
    </lineage>
</organism>
<evidence type="ECO:0000313" key="4">
    <source>
        <dbReference type="Proteomes" id="UP001259803"/>
    </source>
</evidence>
<feature type="transmembrane region" description="Helical" evidence="1">
    <location>
        <begin position="36"/>
        <end position="63"/>
    </location>
</feature>
<evidence type="ECO:0000256" key="1">
    <source>
        <dbReference type="SAM" id="Phobius"/>
    </source>
</evidence>
<keyword evidence="1" id="KW-0472">Membrane</keyword>
<feature type="transmembrane region" description="Helical" evidence="1">
    <location>
        <begin position="108"/>
        <end position="131"/>
    </location>
</feature>
<dbReference type="RefSeq" id="WP_311339543.1">
    <property type="nucleotide sequence ID" value="NZ_JAVRHS010000001.1"/>
</dbReference>
<comment type="caution">
    <text evidence="3">The sequence shown here is derived from an EMBL/GenBank/DDBJ whole genome shotgun (WGS) entry which is preliminary data.</text>
</comment>
<keyword evidence="1" id="KW-0812">Transmembrane</keyword>
<dbReference type="InterPro" id="IPR013099">
    <property type="entry name" value="K_chnl_dom"/>
</dbReference>
<dbReference type="SUPFAM" id="SSF81324">
    <property type="entry name" value="Voltage-gated potassium channels"/>
    <property type="match status" value="1"/>
</dbReference>
<feature type="domain" description="Potassium channel" evidence="2">
    <location>
        <begin position="55"/>
        <end position="127"/>
    </location>
</feature>
<evidence type="ECO:0000313" key="3">
    <source>
        <dbReference type="EMBL" id="MDT0574990.1"/>
    </source>
</evidence>
<accession>A0ABU2ZEF7</accession>
<name>A0ABU2ZEF7_9SPHN</name>
<reference evidence="3 4" key="1">
    <citation type="submission" date="2023-09" db="EMBL/GenBank/DDBJ databases">
        <authorList>
            <person name="Rey-Velasco X."/>
        </authorList>
    </citation>
    <scope>NUCLEOTIDE SEQUENCE [LARGE SCALE GENOMIC DNA]</scope>
    <source>
        <strain evidence="3 4">F390</strain>
    </source>
</reference>
<keyword evidence="4" id="KW-1185">Reference proteome</keyword>